<sequence>MKPLADKFNSWWLYQASFKNLLHDANDPDDQFDGFNAFIAIEARSIEDAIEWGDYLSKRYAAEAPNLPFMGSCAELFVEDPKLDTSGIPFIEYGYDASDEEIGW</sequence>
<protein>
    <recommendedName>
        <fullName evidence="3">DUF4240 domain-containing protein</fullName>
    </recommendedName>
</protein>
<reference evidence="1 2" key="1">
    <citation type="submission" date="2020-12" db="EMBL/GenBank/DDBJ databases">
        <title>Hymenobacter sp.</title>
        <authorList>
            <person name="Kim M.K."/>
        </authorList>
    </citation>
    <scope>NUCLEOTIDE SEQUENCE [LARGE SCALE GENOMIC DNA]</scope>
    <source>
        <strain evidence="1 2">BT442</strain>
    </source>
</reference>
<evidence type="ECO:0000313" key="1">
    <source>
        <dbReference type="EMBL" id="MBH8559929.1"/>
    </source>
</evidence>
<dbReference type="Proteomes" id="UP000625631">
    <property type="component" value="Unassembled WGS sequence"/>
</dbReference>
<gene>
    <name evidence="1" type="ORF">I7X13_17850</name>
</gene>
<evidence type="ECO:0008006" key="3">
    <source>
        <dbReference type="Google" id="ProtNLM"/>
    </source>
</evidence>
<organism evidence="1 2">
    <name type="scientific">Hymenobacter negativus</name>
    <dbReference type="NCBI Taxonomy" id="2795026"/>
    <lineage>
        <taxon>Bacteria</taxon>
        <taxon>Pseudomonadati</taxon>
        <taxon>Bacteroidota</taxon>
        <taxon>Cytophagia</taxon>
        <taxon>Cytophagales</taxon>
        <taxon>Hymenobacteraceae</taxon>
        <taxon>Hymenobacter</taxon>
    </lineage>
</organism>
<name>A0ABS0QCM2_9BACT</name>
<comment type="caution">
    <text evidence="1">The sequence shown here is derived from an EMBL/GenBank/DDBJ whole genome shotgun (WGS) entry which is preliminary data.</text>
</comment>
<accession>A0ABS0QCM2</accession>
<evidence type="ECO:0000313" key="2">
    <source>
        <dbReference type="Proteomes" id="UP000625631"/>
    </source>
</evidence>
<dbReference type="EMBL" id="JAEDAE010000009">
    <property type="protein sequence ID" value="MBH8559929.1"/>
    <property type="molecule type" value="Genomic_DNA"/>
</dbReference>
<proteinExistence type="predicted"/>
<keyword evidence="2" id="KW-1185">Reference proteome</keyword>